<name>A0A0C2X7W5_SERVB</name>
<dbReference type="AlphaFoldDB" id="A0A0C2X7W5"/>
<reference evidence="1 2" key="1">
    <citation type="submission" date="2014-04" db="EMBL/GenBank/DDBJ databases">
        <authorList>
            <consortium name="DOE Joint Genome Institute"/>
            <person name="Kuo A."/>
            <person name="Zuccaro A."/>
            <person name="Kohler A."/>
            <person name="Nagy L.G."/>
            <person name="Floudas D."/>
            <person name="Copeland A."/>
            <person name="Barry K.W."/>
            <person name="Cichocki N."/>
            <person name="Veneault-Fourrey C."/>
            <person name="LaButti K."/>
            <person name="Lindquist E.A."/>
            <person name="Lipzen A."/>
            <person name="Lundell T."/>
            <person name="Morin E."/>
            <person name="Murat C."/>
            <person name="Sun H."/>
            <person name="Tunlid A."/>
            <person name="Henrissat B."/>
            <person name="Grigoriev I.V."/>
            <person name="Hibbett D.S."/>
            <person name="Martin F."/>
            <person name="Nordberg H.P."/>
            <person name="Cantor M.N."/>
            <person name="Hua S.X."/>
        </authorList>
    </citation>
    <scope>NUCLEOTIDE SEQUENCE [LARGE SCALE GENOMIC DNA]</scope>
    <source>
        <strain evidence="1 2">MAFF 305830</strain>
    </source>
</reference>
<gene>
    <name evidence="1" type="ORF">M408DRAFT_26341</name>
</gene>
<keyword evidence="2" id="KW-1185">Reference proteome</keyword>
<organism evidence="1 2">
    <name type="scientific">Serendipita vermifera MAFF 305830</name>
    <dbReference type="NCBI Taxonomy" id="933852"/>
    <lineage>
        <taxon>Eukaryota</taxon>
        <taxon>Fungi</taxon>
        <taxon>Dikarya</taxon>
        <taxon>Basidiomycota</taxon>
        <taxon>Agaricomycotina</taxon>
        <taxon>Agaricomycetes</taxon>
        <taxon>Sebacinales</taxon>
        <taxon>Serendipitaceae</taxon>
        <taxon>Serendipita</taxon>
    </lineage>
</organism>
<dbReference type="EMBL" id="KN824315">
    <property type="protein sequence ID" value="KIM25357.1"/>
    <property type="molecule type" value="Genomic_DNA"/>
</dbReference>
<evidence type="ECO:0008006" key="3">
    <source>
        <dbReference type="Google" id="ProtNLM"/>
    </source>
</evidence>
<sequence length="387" mass="43976">MAGVLSRFALVCRTWKDLVYDTSTLWVDVFITLDALKSDKQSRIVHQRSRRFVIPDRVKWRASKAKDAPVNLYIKATSTLIDSDQVTCMLEVIPNIRTFTVFDSSLGFLPLFVRAWSQLREVREAKYFKHTFGDVDGDILRHLAGMPMLISLWLSKSQLLVPYRVESPVLPALTCLILEGERDRLFQSSIAAFLSHCPQIEELYLEHVLGTTAQYPSSAPPITLTKLRKISTRTMSVMNQFSQGNITTPELKELKVRSWEDSYMQLAFDFSAANQSTLTTVVIAVDDGPEYQRMLYPLVNLTFLELDVLRGRGDYLSALYTLPDHHRPTNQPPYAACLPLLRAVRLSLIFTTLLSESFDRFAAARCVPINAQSMTQAGYRALDRLQV</sequence>
<feature type="non-terminal residue" evidence="1">
    <location>
        <position position="387"/>
    </location>
</feature>
<reference evidence="2" key="2">
    <citation type="submission" date="2015-01" db="EMBL/GenBank/DDBJ databases">
        <title>Evolutionary Origins and Diversification of the Mycorrhizal Mutualists.</title>
        <authorList>
            <consortium name="DOE Joint Genome Institute"/>
            <consortium name="Mycorrhizal Genomics Consortium"/>
            <person name="Kohler A."/>
            <person name="Kuo A."/>
            <person name="Nagy L.G."/>
            <person name="Floudas D."/>
            <person name="Copeland A."/>
            <person name="Barry K.W."/>
            <person name="Cichocki N."/>
            <person name="Veneault-Fourrey C."/>
            <person name="LaButti K."/>
            <person name="Lindquist E.A."/>
            <person name="Lipzen A."/>
            <person name="Lundell T."/>
            <person name="Morin E."/>
            <person name="Murat C."/>
            <person name="Riley R."/>
            <person name="Ohm R."/>
            <person name="Sun H."/>
            <person name="Tunlid A."/>
            <person name="Henrissat B."/>
            <person name="Grigoriev I.V."/>
            <person name="Hibbett D.S."/>
            <person name="Martin F."/>
        </authorList>
    </citation>
    <scope>NUCLEOTIDE SEQUENCE [LARGE SCALE GENOMIC DNA]</scope>
    <source>
        <strain evidence="2">MAFF 305830</strain>
    </source>
</reference>
<dbReference type="HOGENOM" id="CLU_593340_0_0_1"/>
<dbReference type="SUPFAM" id="SSF52047">
    <property type="entry name" value="RNI-like"/>
    <property type="match status" value="1"/>
</dbReference>
<proteinExistence type="predicted"/>
<dbReference type="Gene3D" id="3.80.10.10">
    <property type="entry name" value="Ribonuclease Inhibitor"/>
    <property type="match status" value="1"/>
</dbReference>
<dbReference type="InterPro" id="IPR032675">
    <property type="entry name" value="LRR_dom_sf"/>
</dbReference>
<dbReference type="Proteomes" id="UP000054097">
    <property type="component" value="Unassembled WGS sequence"/>
</dbReference>
<accession>A0A0C2X7W5</accession>
<protein>
    <recommendedName>
        <fullName evidence="3">F-box domain-containing protein</fullName>
    </recommendedName>
</protein>
<evidence type="ECO:0000313" key="1">
    <source>
        <dbReference type="EMBL" id="KIM25357.1"/>
    </source>
</evidence>
<evidence type="ECO:0000313" key="2">
    <source>
        <dbReference type="Proteomes" id="UP000054097"/>
    </source>
</evidence>